<gene>
    <name evidence="1" type="ORF">NBG4_510014</name>
</gene>
<dbReference type="AlphaFoldDB" id="A0A2U3QIY7"/>
<keyword evidence="2" id="KW-1185">Reference proteome</keyword>
<evidence type="ECO:0000313" key="2">
    <source>
        <dbReference type="Proteomes" id="UP000245125"/>
    </source>
</evidence>
<dbReference type="EMBL" id="OUUY01000099">
    <property type="protein sequence ID" value="SPQ01366.1"/>
    <property type="molecule type" value="Genomic_DNA"/>
</dbReference>
<sequence>MIITGMRAMTVNTFFLYRFMDKLFSLEIINLVGMTLKTDVISTGTEEFGKVRFVRAMTHRTAAYSSRAVYEFAGKDFFVMAEEA</sequence>
<accession>A0A2U3QIY7</accession>
<organism evidence="1 2">
    <name type="scientific">Candidatus Sulfobium mesophilum</name>
    <dbReference type="NCBI Taxonomy" id="2016548"/>
    <lineage>
        <taxon>Bacteria</taxon>
        <taxon>Pseudomonadati</taxon>
        <taxon>Nitrospirota</taxon>
        <taxon>Nitrospiria</taxon>
        <taxon>Nitrospirales</taxon>
        <taxon>Nitrospiraceae</taxon>
        <taxon>Candidatus Sulfobium</taxon>
    </lineage>
</organism>
<dbReference type="Proteomes" id="UP000245125">
    <property type="component" value="Unassembled WGS sequence"/>
</dbReference>
<evidence type="ECO:0000313" key="1">
    <source>
        <dbReference type="EMBL" id="SPQ01366.1"/>
    </source>
</evidence>
<name>A0A2U3QIY7_9BACT</name>
<protein>
    <submittedName>
        <fullName evidence="1">Uncharacterized protein</fullName>
    </submittedName>
</protein>
<proteinExistence type="predicted"/>
<reference evidence="2" key="1">
    <citation type="submission" date="2018-03" db="EMBL/GenBank/DDBJ databases">
        <authorList>
            <person name="Zecchin S."/>
        </authorList>
    </citation>
    <scope>NUCLEOTIDE SEQUENCE [LARGE SCALE GENOMIC DNA]</scope>
</reference>